<keyword evidence="8" id="KW-1185">Reference proteome</keyword>
<proteinExistence type="inferred from homology"/>
<feature type="transmembrane region" description="Helical" evidence="6">
    <location>
        <begin position="423"/>
        <end position="443"/>
    </location>
</feature>
<comment type="similarity">
    <text evidence="2">Belongs to the major facilitator superfamily. Proton-dependent oligopeptide transporter (POT/PTR) (TC 2.A.17) family.</text>
</comment>
<comment type="caution">
    <text evidence="7">The sequence shown here is derived from an EMBL/GenBank/DDBJ whole genome shotgun (WGS) entry which is preliminary data.</text>
</comment>
<evidence type="ECO:0000256" key="2">
    <source>
        <dbReference type="ARBA" id="ARBA00005982"/>
    </source>
</evidence>
<dbReference type="InterPro" id="IPR036259">
    <property type="entry name" value="MFS_trans_sf"/>
</dbReference>
<dbReference type="EMBL" id="JABCRI010000016">
    <property type="protein sequence ID" value="KAF8391987.1"/>
    <property type="molecule type" value="Genomic_DNA"/>
</dbReference>
<sequence>MASGRSFLRVGVLNCANIVAVYTMWILMTYLTDVWKLSITHAATIVNVYSGLVGIMPIVMAFLLDHCLGTYWMLFLSSVTYSIVSFFLLRNSRYHRLTISHELSVQGLSFLAMSTPPVLSKVTGTCSAYEPACIGHIQSIFFYVALALIAVGKSSHLVSVESFWKLQNENQEQEENQTNPEDGLQKLKKMVSYASMLPLVAALIAVAFIKPWSIRFGIPAIFTVVATLMFLSSLCSNTFIKPPQTSGISSEDGVATTLQSYIQDLDLDEERRKNELSTGGAAVITVPSHLIEEYHDNRLRFVGARGADETRVTLRIIPMWTTFIVCGILISVGNTYFLEQANHMNNKLGSLHVPVVFLFLYYNTLKWGNDQSFKNLMTKNPAAVLASSPIFYSIICCIIAALVESKRLHVVKKYGLIDKPEDTIPMSMFWLLPQLFFLAFMEYSAGKIFAKFCVQEVPDSMKRYVPYMTEGVLGAGTIGSVLLVYIVNKVSKRGGRLSWFQDTLNKSRLDNYYWLLTVLSSINFVVYFFLISWFKIRSIRPR</sequence>
<dbReference type="InterPro" id="IPR000109">
    <property type="entry name" value="POT_fam"/>
</dbReference>
<accession>A0A834YUF5</accession>
<evidence type="ECO:0000313" key="8">
    <source>
        <dbReference type="Proteomes" id="UP000655225"/>
    </source>
</evidence>
<evidence type="ECO:0000313" key="7">
    <source>
        <dbReference type="EMBL" id="KAF8391987.1"/>
    </source>
</evidence>
<feature type="transmembrane region" description="Helical" evidence="6">
    <location>
        <begin position="382"/>
        <end position="403"/>
    </location>
</feature>
<dbReference type="GO" id="GO:0016020">
    <property type="term" value="C:membrane"/>
    <property type="evidence" value="ECO:0007669"/>
    <property type="project" value="UniProtKB-SubCell"/>
</dbReference>
<feature type="transmembrane region" description="Helical" evidence="6">
    <location>
        <begin position="512"/>
        <end position="534"/>
    </location>
</feature>
<feature type="transmembrane region" description="Helical" evidence="6">
    <location>
        <begin position="317"/>
        <end position="338"/>
    </location>
</feature>
<keyword evidence="3 6" id="KW-0812">Transmembrane</keyword>
<feature type="transmembrane region" description="Helical" evidence="6">
    <location>
        <begin position="43"/>
        <end position="64"/>
    </location>
</feature>
<organism evidence="7 8">
    <name type="scientific">Tetracentron sinense</name>
    <name type="common">Spur-leaf</name>
    <dbReference type="NCBI Taxonomy" id="13715"/>
    <lineage>
        <taxon>Eukaryota</taxon>
        <taxon>Viridiplantae</taxon>
        <taxon>Streptophyta</taxon>
        <taxon>Embryophyta</taxon>
        <taxon>Tracheophyta</taxon>
        <taxon>Spermatophyta</taxon>
        <taxon>Magnoliopsida</taxon>
        <taxon>Trochodendrales</taxon>
        <taxon>Trochodendraceae</taxon>
        <taxon>Tetracentron</taxon>
    </lineage>
</organism>
<dbReference type="Gene3D" id="1.20.1250.20">
    <property type="entry name" value="MFS general substrate transporter like domains"/>
    <property type="match status" value="1"/>
</dbReference>
<dbReference type="AlphaFoldDB" id="A0A834YUF5"/>
<comment type="subcellular location">
    <subcellularLocation>
        <location evidence="1">Membrane</location>
        <topology evidence="1">Multi-pass membrane protein</topology>
    </subcellularLocation>
</comment>
<dbReference type="Pfam" id="PF00854">
    <property type="entry name" value="PTR2"/>
    <property type="match status" value="1"/>
</dbReference>
<evidence type="ECO:0000256" key="4">
    <source>
        <dbReference type="ARBA" id="ARBA00022989"/>
    </source>
</evidence>
<feature type="transmembrane region" description="Helical" evidence="6">
    <location>
        <begin position="6"/>
        <end position="31"/>
    </location>
</feature>
<keyword evidence="5 6" id="KW-0472">Membrane</keyword>
<evidence type="ECO:0000256" key="5">
    <source>
        <dbReference type="ARBA" id="ARBA00023136"/>
    </source>
</evidence>
<protein>
    <submittedName>
        <fullName evidence="7">Uncharacterized protein</fullName>
    </submittedName>
</protein>
<dbReference type="Proteomes" id="UP000655225">
    <property type="component" value="Unassembled WGS sequence"/>
</dbReference>
<feature type="transmembrane region" description="Helical" evidence="6">
    <location>
        <begin position="216"/>
        <end position="240"/>
    </location>
</feature>
<feature type="transmembrane region" description="Helical" evidence="6">
    <location>
        <begin position="464"/>
        <end position="487"/>
    </location>
</feature>
<keyword evidence="4 6" id="KW-1133">Transmembrane helix</keyword>
<name>A0A834YUF5_TETSI</name>
<feature type="transmembrane region" description="Helical" evidence="6">
    <location>
        <begin position="190"/>
        <end position="210"/>
    </location>
</feature>
<dbReference type="OMA" id="AMATCIT"/>
<evidence type="ECO:0000256" key="1">
    <source>
        <dbReference type="ARBA" id="ARBA00004141"/>
    </source>
</evidence>
<feature type="transmembrane region" description="Helical" evidence="6">
    <location>
        <begin position="344"/>
        <end position="362"/>
    </location>
</feature>
<evidence type="ECO:0000256" key="6">
    <source>
        <dbReference type="SAM" id="Phobius"/>
    </source>
</evidence>
<gene>
    <name evidence="7" type="ORF">HHK36_022327</name>
</gene>
<dbReference type="GO" id="GO:0022857">
    <property type="term" value="F:transmembrane transporter activity"/>
    <property type="evidence" value="ECO:0007669"/>
    <property type="project" value="InterPro"/>
</dbReference>
<evidence type="ECO:0000256" key="3">
    <source>
        <dbReference type="ARBA" id="ARBA00022692"/>
    </source>
</evidence>
<dbReference type="PANTHER" id="PTHR11654">
    <property type="entry name" value="OLIGOPEPTIDE TRANSPORTER-RELATED"/>
    <property type="match status" value="1"/>
</dbReference>
<feature type="transmembrane region" description="Helical" evidence="6">
    <location>
        <begin position="70"/>
        <end position="89"/>
    </location>
</feature>
<dbReference type="OrthoDB" id="1181826at2759"/>
<reference evidence="7 8" key="1">
    <citation type="submission" date="2020-04" db="EMBL/GenBank/DDBJ databases">
        <title>Plant Genome Project.</title>
        <authorList>
            <person name="Zhang R.-G."/>
        </authorList>
    </citation>
    <scope>NUCLEOTIDE SEQUENCE [LARGE SCALE GENOMIC DNA]</scope>
    <source>
        <strain evidence="7">YNK0</strain>
        <tissue evidence="7">Leaf</tissue>
    </source>
</reference>